<comment type="caution">
    <text evidence="1">The sequence shown here is derived from an EMBL/GenBank/DDBJ whole genome shotgun (WGS) entry which is preliminary data.</text>
</comment>
<gene>
    <name evidence="1" type="ORF">J437_LFUL000525</name>
</gene>
<evidence type="ECO:0000313" key="1">
    <source>
        <dbReference type="EMBL" id="KAG8222081.1"/>
    </source>
</evidence>
<dbReference type="AlphaFoldDB" id="A0A8K0NU74"/>
<sequence length="32" mass="3701">MMAGLTVLKLVIMLNGTVFSERQMISTIRWIF</sequence>
<dbReference type="EMBL" id="KZ308122">
    <property type="protein sequence ID" value="KAG8222081.1"/>
    <property type="molecule type" value="Genomic_DNA"/>
</dbReference>
<keyword evidence="2" id="KW-1185">Reference proteome</keyword>
<reference evidence="1" key="1">
    <citation type="submission" date="2013-04" db="EMBL/GenBank/DDBJ databases">
        <authorList>
            <person name="Qu J."/>
            <person name="Murali S.C."/>
            <person name="Bandaranaike D."/>
            <person name="Bellair M."/>
            <person name="Blankenburg K."/>
            <person name="Chao H."/>
            <person name="Dinh H."/>
            <person name="Doddapaneni H."/>
            <person name="Downs B."/>
            <person name="Dugan-Rocha S."/>
            <person name="Elkadiri S."/>
            <person name="Gnanaolivu R.D."/>
            <person name="Hernandez B."/>
            <person name="Javaid M."/>
            <person name="Jayaseelan J.C."/>
            <person name="Lee S."/>
            <person name="Li M."/>
            <person name="Ming W."/>
            <person name="Munidasa M."/>
            <person name="Muniz J."/>
            <person name="Nguyen L."/>
            <person name="Ongeri F."/>
            <person name="Osuji N."/>
            <person name="Pu L.-L."/>
            <person name="Puazo M."/>
            <person name="Qu C."/>
            <person name="Quiroz J."/>
            <person name="Raj R."/>
            <person name="Weissenberger G."/>
            <person name="Xin Y."/>
            <person name="Zou X."/>
            <person name="Han Y."/>
            <person name="Richards S."/>
            <person name="Worley K."/>
            <person name="Muzny D."/>
            <person name="Gibbs R."/>
        </authorList>
    </citation>
    <scope>NUCLEOTIDE SEQUENCE</scope>
    <source>
        <strain evidence="1">Sampled in the wild</strain>
    </source>
</reference>
<proteinExistence type="predicted"/>
<protein>
    <submittedName>
        <fullName evidence="1">Uncharacterized protein</fullName>
    </submittedName>
</protein>
<reference evidence="1" key="2">
    <citation type="submission" date="2017-10" db="EMBL/GenBank/DDBJ databases">
        <title>Ladona fulva Genome sequencing and assembly.</title>
        <authorList>
            <person name="Murali S."/>
            <person name="Richards S."/>
            <person name="Bandaranaike D."/>
            <person name="Bellair M."/>
            <person name="Blankenburg K."/>
            <person name="Chao H."/>
            <person name="Dinh H."/>
            <person name="Doddapaneni H."/>
            <person name="Dugan-Rocha S."/>
            <person name="Elkadiri S."/>
            <person name="Gnanaolivu R."/>
            <person name="Hernandez B."/>
            <person name="Skinner E."/>
            <person name="Javaid M."/>
            <person name="Lee S."/>
            <person name="Li M."/>
            <person name="Ming W."/>
            <person name="Munidasa M."/>
            <person name="Muniz J."/>
            <person name="Nguyen L."/>
            <person name="Hughes D."/>
            <person name="Osuji N."/>
            <person name="Pu L.-L."/>
            <person name="Puazo M."/>
            <person name="Qu C."/>
            <person name="Quiroz J."/>
            <person name="Raj R."/>
            <person name="Weissenberger G."/>
            <person name="Xin Y."/>
            <person name="Zou X."/>
            <person name="Han Y."/>
            <person name="Worley K."/>
            <person name="Muzny D."/>
            <person name="Gibbs R."/>
        </authorList>
    </citation>
    <scope>NUCLEOTIDE SEQUENCE</scope>
    <source>
        <strain evidence="1">Sampled in the wild</strain>
    </source>
</reference>
<accession>A0A8K0NU74</accession>
<evidence type="ECO:0000313" key="2">
    <source>
        <dbReference type="Proteomes" id="UP000792457"/>
    </source>
</evidence>
<name>A0A8K0NU74_LADFU</name>
<organism evidence="1 2">
    <name type="scientific">Ladona fulva</name>
    <name type="common">Scarce chaser dragonfly</name>
    <name type="synonym">Libellula fulva</name>
    <dbReference type="NCBI Taxonomy" id="123851"/>
    <lineage>
        <taxon>Eukaryota</taxon>
        <taxon>Metazoa</taxon>
        <taxon>Ecdysozoa</taxon>
        <taxon>Arthropoda</taxon>
        <taxon>Hexapoda</taxon>
        <taxon>Insecta</taxon>
        <taxon>Pterygota</taxon>
        <taxon>Palaeoptera</taxon>
        <taxon>Odonata</taxon>
        <taxon>Epiprocta</taxon>
        <taxon>Anisoptera</taxon>
        <taxon>Libelluloidea</taxon>
        <taxon>Libellulidae</taxon>
        <taxon>Ladona</taxon>
    </lineage>
</organism>
<dbReference type="Proteomes" id="UP000792457">
    <property type="component" value="Unassembled WGS sequence"/>
</dbReference>